<feature type="compositionally biased region" description="Acidic residues" evidence="3">
    <location>
        <begin position="1510"/>
        <end position="1521"/>
    </location>
</feature>
<name>A0A078AIJ2_STYLE</name>
<sequence length="1521" mass="179716">MNNSSALKQKYQYSSSNHDEDHLESDAPEQDKSIPDGIYNPHKFVNASQVDIEHQSFRPLNEKNEHTDVSGYMLNVTSISNNQFLPNEIFSKPPRFKEGGKSDLLDSKHLNIRKVNLEDKLEEIQPQQNQEYLSQNMIELKISLELDDEKKFDQVLKRDVLDSEEILMYLYASVSCFNSEKVFDQLLRRNNFFKVNKELNQLFSSSRIFLQLTGFSSSAERRKFDQVVLKISIERDFYFMTELILDRSLMTKEMIQILLSENQKKLLIQQLSKPKRPIYLDVDQYNLNNKQHKYSEDVERELHFNDIVYAALDKNETSRSVIDLIKIMKNEVNSKFFEEPEKEFNLKDLFRIFVQRRKIKLLRFLFSLHNEFDFTPQLFIEALELESFDIGALLYKEFFRRLKESKKENEYIITILISSINKNNGQFDFKAYLIRSYIDIFILRHAKQFLDALDQKIIQENKFNILVMNLNAVKTACLLVEILEMISDRFERLKVRCKTLRGKIEQITKKYMLAIDSEQEMRYLLLEKDFEIRDSLELITRYKIFPLLESQFADNVVREIWRSPYATNNSLFSASTNHRLTFGYWNCIKDDEISQRFYHYKDCTKFEAHPLQFTVWRFSGKSRIIVEFVATAIVAAVIHILINDLLLEAPKITDTMENFFKVENGLKSMTNKTSPDYIKAESNYRELYRSMSVEADVFFQKVLNVSYISILPLLFGFQHIFNIVYASINKRMVDPYAFLNLLDLTVFTIFFTNIIVTYVKNLYGTWTDYPLIGDETRAVIYARNYYGGLVSEDALWICCIVILWIRVFYLLRYNEFMGKFVGVIERLFYDVALFFCFYVLELIFFALIAELCFRRLTDFNTSFKAFKTLFYASMGQFSFDEMQQAEYGEYFGITFMIIFLVCNIGIVMHLFISVITVLYDQYSEHSNVYQMLETLKLRSYTQADKEYSALISLPPPMNILLVIFAPILLTSRNPQRVNEFILCIAYLPVMFVVLLMFILYNIVLAPVTYIKLFFHKLIMIYVYSKSYRVSRADKFITFVFFVFLGPFTLALNAFTDLWFFLKHLWLRDLQKTKHKTSQRELKKETFEMLDDYFKNKSEKIMPYKQIAIDIRGRLDILQTIGQVIRPQLLYGFSRENSFKPRFSQLNNAIDSSTKNIELMFSQVNEYAIIKSVLDKNSDFVRIFESNQRVKTVDCQIMHTMIADLYRFKTAMKVEDDEFIFVRRAINLKSNLNKDKNGNKQSESDNQDQNPLQAQVESEGTKDSKKRLKSLFKKLLFLNTKRMLEVLDFKAGENESKKLLHTIEKIDKFKELKGNTFDNSAIKKMRSEFFRGDSMKQYDALDFDDIEEKVYEMGQINPLLNTSLTQMRNEIQNLIQHLADIQNQQQQVTEKEKTYQKKINGLFNELQNVKEDQLNQKYRTEHVIEDYFYDKQRKKSEKKQDIENSKNADRQQDEKQEVKPKAQVEQLSEIKMIQPALQSYQSKQAEPVPLKKGGHQRIGQPSPQKEKQPETESEVPDVDDDY</sequence>
<feature type="transmembrane region" description="Helical" evidence="4">
    <location>
        <begin position="705"/>
        <end position="725"/>
    </location>
</feature>
<evidence type="ECO:0000256" key="4">
    <source>
        <dbReference type="SAM" id="Phobius"/>
    </source>
</evidence>
<evidence type="ECO:0000256" key="3">
    <source>
        <dbReference type="SAM" id="MobiDB-lite"/>
    </source>
</evidence>
<evidence type="ECO:0000313" key="6">
    <source>
        <dbReference type="Proteomes" id="UP000039865"/>
    </source>
</evidence>
<feature type="transmembrane region" description="Helical" evidence="4">
    <location>
        <begin position="827"/>
        <end position="849"/>
    </location>
</feature>
<feature type="transmembrane region" description="Helical" evidence="4">
    <location>
        <begin position="624"/>
        <end position="642"/>
    </location>
</feature>
<feature type="compositionally biased region" description="Polar residues" evidence="3">
    <location>
        <begin position="1246"/>
        <end position="1257"/>
    </location>
</feature>
<reference evidence="5 6" key="1">
    <citation type="submission" date="2014-06" db="EMBL/GenBank/DDBJ databases">
        <authorList>
            <person name="Swart Estienne"/>
        </authorList>
    </citation>
    <scope>NUCLEOTIDE SEQUENCE [LARGE SCALE GENOMIC DNA]</scope>
    <source>
        <strain evidence="5 6">130c</strain>
    </source>
</reference>
<feature type="coiled-coil region" evidence="2">
    <location>
        <begin position="1363"/>
        <end position="1411"/>
    </location>
</feature>
<dbReference type="EMBL" id="CCKQ01010250">
    <property type="protein sequence ID" value="CDW81756.1"/>
    <property type="molecule type" value="Genomic_DNA"/>
</dbReference>
<feature type="transmembrane region" description="Helical" evidence="4">
    <location>
        <begin position="891"/>
        <end position="919"/>
    </location>
</feature>
<dbReference type="PANTHER" id="PTHR10582:SF2">
    <property type="entry name" value="INACTIVE"/>
    <property type="match status" value="1"/>
</dbReference>
<feature type="region of interest" description="Disordered" evidence="3">
    <location>
        <begin position="1431"/>
        <end position="1521"/>
    </location>
</feature>
<feature type="transmembrane region" description="Helical" evidence="4">
    <location>
        <begin position="737"/>
        <end position="759"/>
    </location>
</feature>
<feature type="compositionally biased region" description="Basic and acidic residues" evidence="3">
    <location>
        <begin position="1437"/>
        <end position="1461"/>
    </location>
</feature>
<feature type="transmembrane region" description="Helical" evidence="4">
    <location>
        <begin position="794"/>
        <end position="811"/>
    </location>
</feature>
<protein>
    <recommendedName>
        <fullName evidence="7">Ion transport domain-containing protein</fullName>
    </recommendedName>
</protein>
<keyword evidence="4" id="KW-1133">Transmembrane helix</keyword>
<organism evidence="5 6">
    <name type="scientific">Stylonychia lemnae</name>
    <name type="common">Ciliate</name>
    <dbReference type="NCBI Taxonomy" id="5949"/>
    <lineage>
        <taxon>Eukaryota</taxon>
        <taxon>Sar</taxon>
        <taxon>Alveolata</taxon>
        <taxon>Ciliophora</taxon>
        <taxon>Intramacronucleata</taxon>
        <taxon>Spirotrichea</taxon>
        <taxon>Stichotrichia</taxon>
        <taxon>Sporadotrichida</taxon>
        <taxon>Oxytrichidae</taxon>
        <taxon>Stylonychinae</taxon>
        <taxon>Stylonychia</taxon>
    </lineage>
</organism>
<dbReference type="Proteomes" id="UP000039865">
    <property type="component" value="Unassembled WGS sequence"/>
</dbReference>
<dbReference type="OMA" id="EDALWIC"/>
<feature type="region of interest" description="Disordered" evidence="3">
    <location>
        <begin position="1231"/>
        <end position="1260"/>
    </location>
</feature>
<proteinExistence type="predicted"/>
<evidence type="ECO:0000313" key="5">
    <source>
        <dbReference type="EMBL" id="CDW81756.1"/>
    </source>
</evidence>
<dbReference type="GO" id="GO:0098703">
    <property type="term" value="P:calcium ion import across plasma membrane"/>
    <property type="evidence" value="ECO:0007669"/>
    <property type="project" value="TreeGrafter"/>
</dbReference>
<gene>
    <name evidence="5" type="primary">Contig10692.g11440</name>
    <name evidence="5" type="ORF">STYLEM_10780</name>
</gene>
<feature type="region of interest" description="Disordered" evidence="3">
    <location>
        <begin position="1"/>
        <end position="36"/>
    </location>
</feature>
<feature type="transmembrane region" description="Helical" evidence="4">
    <location>
        <begin position="1006"/>
        <end position="1023"/>
    </location>
</feature>
<feature type="transmembrane region" description="Helical" evidence="4">
    <location>
        <begin position="947"/>
        <end position="968"/>
    </location>
</feature>
<dbReference type="PANTHER" id="PTHR10582">
    <property type="entry name" value="TRANSIENT RECEPTOR POTENTIAL ION CHANNEL PROTEIN"/>
    <property type="match status" value="1"/>
</dbReference>
<keyword evidence="1" id="KW-0677">Repeat</keyword>
<feature type="compositionally biased region" description="Polar residues" evidence="3">
    <location>
        <begin position="1"/>
        <end position="16"/>
    </location>
</feature>
<keyword evidence="2" id="KW-0175">Coiled coil</keyword>
<dbReference type="InterPro" id="IPR024862">
    <property type="entry name" value="TRPV"/>
</dbReference>
<keyword evidence="4" id="KW-0472">Membrane</keyword>
<keyword evidence="6" id="KW-1185">Reference proteome</keyword>
<feature type="transmembrane region" description="Helical" evidence="4">
    <location>
        <begin position="1035"/>
        <end position="1061"/>
    </location>
</feature>
<evidence type="ECO:0000256" key="1">
    <source>
        <dbReference type="ARBA" id="ARBA00022737"/>
    </source>
</evidence>
<dbReference type="InParanoid" id="A0A078AIJ2"/>
<accession>A0A078AIJ2</accession>
<dbReference type="GO" id="GO:0005216">
    <property type="term" value="F:monoatomic ion channel activity"/>
    <property type="evidence" value="ECO:0007669"/>
    <property type="project" value="InterPro"/>
</dbReference>
<feature type="compositionally biased region" description="Basic and acidic residues" evidence="3">
    <location>
        <begin position="17"/>
        <end position="34"/>
    </location>
</feature>
<dbReference type="GO" id="GO:0005886">
    <property type="term" value="C:plasma membrane"/>
    <property type="evidence" value="ECO:0007669"/>
    <property type="project" value="TreeGrafter"/>
</dbReference>
<evidence type="ECO:0000256" key="2">
    <source>
        <dbReference type="SAM" id="Coils"/>
    </source>
</evidence>
<evidence type="ECO:0008006" key="7">
    <source>
        <dbReference type="Google" id="ProtNLM"/>
    </source>
</evidence>
<keyword evidence="4" id="KW-0812">Transmembrane</keyword>
<feature type="transmembrane region" description="Helical" evidence="4">
    <location>
        <begin position="980"/>
        <end position="1000"/>
    </location>
</feature>